<evidence type="ECO:0000256" key="3">
    <source>
        <dbReference type="ARBA" id="ARBA00012438"/>
    </source>
</evidence>
<evidence type="ECO:0000256" key="2">
    <source>
        <dbReference type="ARBA" id="ARBA00004496"/>
    </source>
</evidence>
<dbReference type="SUPFAM" id="SSF47384">
    <property type="entry name" value="Homodimeric domain of signal transducing histidine kinase"/>
    <property type="match status" value="1"/>
</dbReference>
<dbReference type="InterPro" id="IPR036097">
    <property type="entry name" value="HisK_dim/P_sf"/>
</dbReference>
<dbReference type="PROSITE" id="PS50005">
    <property type="entry name" value="TPR"/>
    <property type="match status" value="1"/>
</dbReference>
<feature type="transmembrane region" description="Helical" evidence="8">
    <location>
        <begin position="390"/>
        <end position="409"/>
    </location>
</feature>
<evidence type="ECO:0000256" key="1">
    <source>
        <dbReference type="ARBA" id="ARBA00000085"/>
    </source>
</evidence>
<reference evidence="9 10" key="1">
    <citation type="submission" date="2023-05" db="EMBL/GenBank/DDBJ databases">
        <authorList>
            <person name="Zhang X."/>
        </authorList>
    </citation>
    <scope>NUCLEOTIDE SEQUENCE [LARGE SCALE GENOMIC DNA]</scope>
    <source>
        <strain evidence="9 10">DM2B3-1</strain>
    </source>
</reference>
<keyword evidence="4" id="KW-0963">Cytoplasm</keyword>
<evidence type="ECO:0000256" key="6">
    <source>
        <dbReference type="PROSITE-ProRule" id="PRU00339"/>
    </source>
</evidence>
<proteinExistence type="predicted"/>
<keyword evidence="8" id="KW-0812">Transmembrane</keyword>
<feature type="coiled-coil region" evidence="7">
    <location>
        <begin position="421"/>
        <end position="494"/>
    </location>
</feature>
<gene>
    <name evidence="9" type="ORF">QNI19_21575</name>
</gene>
<evidence type="ECO:0000256" key="7">
    <source>
        <dbReference type="SAM" id="Coils"/>
    </source>
</evidence>
<dbReference type="CDD" id="cd00082">
    <property type="entry name" value="HisKA"/>
    <property type="match status" value="1"/>
</dbReference>
<dbReference type="Proteomes" id="UP001228581">
    <property type="component" value="Unassembled WGS sequence"/>
</dbReference>
<keyword evidence="8" id="KW-1133">Transmembrane helix</keyword>
<dbReference type="Pfam" id="PF13181">
    <property type="entry name" value="TPR_8"/>
    <property type="match status" value="1"/>
</dbReference>
<dbReference type="InterPro" id="IPR003661">
    <property type="entry name" value="HisK_dim/P_dom"/>
</dbReference>
<keyword evidence="6" id="KW-0802">TPR repeat</keyword>
<dbReference type="Gene3D" id="1.10.287.130">
    <property type="match status" value="1"/>
</dbReference>
<dbReference type="EC" id="2.7.13.3" evidence="3"/>
<comment type="caution">
    <text evidence="9">The sequence shown here is derived from an EMBL/GenBank/DDBJ whole genome shotgun (WGS) entry which is preliminary data.</text>
</comment>
<comment type="catalytic activity">
    <reaction evidence="1">
        <text>ATP + protein L-histidine = ADP + protein N-phospho-L-histidine.</text>
        <dbReference type="EC" id="2.7.13.3"/>
    </reaction>
</comment>
<organism evidence="9 10">
    <name type="scientific">Xanthocytophaga flava</name>
    <dbReference type="NCBI Taxonomy" id="3048013"/>
    <lineage>
        <taxon>Bacteria</taxon>
        <taxon>Pseudomonadati</taxon>
        <taxon>Bacteroidota</taxon>
        <taxon>Cytophagia</taxon>
        <taxon>Cytophagales</taxon>
        <taxon>Rhodocytophagaceae</taxon>
        <taxon>Xanthocytophaga</taxon>
    </lineage>
</organism>
<dbReference type="InterPro" id="IPR019734">
    <property type="entry name" value="TPR_rpt"/>
</dbReference>
<keyword evidence="7" id="KW-0175">Coiled coil</keyword>
<dbReference type="SMART" id="SM00028">
    <property type="entry name" value="TPR"/>
    <property type="match status" value="5"/>
</dbReference>
<dbReference type="Pfam" id="PF13374">
    <property type="entry name" value="TPR_10"/>
    <property type="match status" value="1"/>
</dbReference>
<dbReference type="Pfam" id="PF13424">
    <property type="entry name" value="TPR_12"/>
    <property type="match status" value="1"/>
</dbReference>
<evidence type="ECO:0000256" key="8">
    <source>
        <dbReference type="SAM" id="Phobius"/>
    </source>
</evidence>
<dbReference type="EMBL" id="JASJOT010000015">
    <property type="protein sequence ID" value="MDJ1495543.1"/>
    <property type="molecule type" value="Genomic_DNA"/>
</dbReference>
<keyword evidence="5" id="KW-0677">Repeat</keyword>
<accession>A0ABT7CP74</accession>
<evidence type="ECO:0000313" key="10">
    <source>
        <dbReference type="Proteomes" id="UP001228581"/>
    </source>
</evidence>
<dbReference type="InterPro" id="IPR011990">
    <property type="entry name" value="TPR-like_helical_dom_sf"/>
</dbReference>
<evidence type="ECO:0000313" key="9">
    <source>
        <dbReference type="EMBL" id="MDJ1495543.1"/>
    </source>
</evidence>
<dbReference type="Gene3D" id="1.25.40.10">
    <property type="entry name" value="Tetratricopeptide repeat domain"/>
    <property type="match status" value="2"/>
</dbReference>
<dbReference type="SUPFAM" id="SSF48452">
    <property type="entry name" value="TPR-like"/>
    <property type="match status" value="2"/>
</dbReference>
<protein>
    <recommendedName>
        <fullName evidence="3">histidine kinase</fullName>
        <ecNumber evidence="3">2.7.13.3</ecNumber>
    </recommendedName>
</protein>
<sequence length="565" mass="66305">MRRFYLVFLASIPLITCLGQTPAIDSLIRIFPTIKSQEYKEYFSNFDKQVSELPLNKALSTISLVKKTPPHKQSLLLEYFFNISLYRTYTKHKKYILADSLLQQNLIYTRQQNLPIWEAETFYELGYLYTELYKYPEAVHYLEQSVRLFLQEGWQQRASTILYDMGSTCYNLNETQGCADYIKRALQIGKDSLFHVYQASGNNTLGLLKSRDKQYNEAISFYRKALKIAMYAKDSAWIGITQGSIGQCLVILNKPDEALPYLQNALRISKKYDDQPSTTRSYTELGNTYRKKQNLLLARFYYHQGIEFAKKTGNNQVLRDLYYNLAYTYKENNQPDSAFIYLELYNRISEWVSQQNQQIEIAKAQSSFDLQKKQQQVNKLLDTQQRNKQITIFIFIVLILVVIILITLLRVRQKVKINKLLTSQKETLQEKTNLLEIQQQQIEQQRDLLSLQNKQLQESQQIISCQNKEIQQKNQNLEEQIRIRTQKLQENNRQLKDFAFITAHNLRTPVVQILGLGQLLSMPDNETEEEELYLNKIIEVTGKLDLIVKEMNDILTNELPDNLKD</sequence>
<evidence type="ECO:0000256" key="4">
    <source>
        <dbReference type="ARBA" id="ARBA00022490"/>
    </source>
</evidence>
<dbReference type="InterPro" id="IPR052386">
    <property type="entry name" value="GPSM"/>
</dbReference>
<dbReference type="PANTHER" id="PTHR45954:SF1">
    <property type="entry name" value="LD33695P"/>
    <property type="match status" value="1"/>
</dbReference>
<name>A0ABT7CP74_9BACT</name>
<keyword evidence="8" id="KW-0472">Membrane</keyword>
<evidence type="ECO:0000256" key="5">
    <source>
        <dbReference type="ARBA" id="ARBA00022737"/>
    </source>
</evidence>
<comment type="subcellular location">
    <subcellularLocation>
        <location evidence="2">Cytoplasm</location>
    </subcellularLocation>
</comment>
<dbReference type="RefSeq" id="WP_313999655.1">
    <property type="nucleotide sequence ID" value="NZ_JASJOR010000001.1"/>
</dbReference>
<keyword evidence="10" id="KW-1185">Reference proteome</keyword>
<dbReference type="PANTHER" id="PTHR45954">
    <property type="entry name" value="LD33695P"/>
    <property type="match status" value="1"/>
</dbReference>
<feature type="repeat" description="TPR" evidence="6">
    <location>
        <begin position="119"/>
        <end position="152"/>
    </location>
</feature>